<dbReference type="SUPFAM" id="SSF47616">
    <property type="entry name" value="GST C-terminal domain-like"/>
    <property type="match status" value="1"/>
</dbReference>
<dbReference type="Gene3D" id="3.40.30.10">
    <property type="entry name" value="Glutaredoxin"/>
    <property type="match status" value="1"/>
</dbReference>
<dbReference type="GO" id="GO:0004364">
    <property type="term" value="F:glutathione transferase activity"/>
    <property type="evidence" value="ECO:0007669"/>
    <property type="project" value="TreeGrafter"/>
</dbReference>
<dbReference type="InterPro" id="IPR004046">
    <property type="entry name" value="GST_C"/>
</dbReference>
<dbReference type="SUPFAM" id="SSF52833">
    <property type="entry name" value="Thioredoxin-like"/>
    <property type="match status" value="1"/>
</dbReference>
<dbReference type="FunFam" id="1.20.1050.10:FF:000051">
    <property type="entry name" value="Glutathione S-transferase"/>
    <property type="match status" value="1"/>
</dbReference>
<dbReference type="RefSeq" id="WP_095746993.1">
    <property type="nucleotide sequence ID" value="NZ_CP023284.1"/>
</dbReference>
<accession>A0A250DRF4</accession>
<dbReference type="Gene3D" id="1.20.1050.10">
    <property type="match status" value="1"/>
</dbReference>
<dbReference type="PANTHER" id="PTHR11571:SF263">
    <property type="entry name" value="GLUTATHIONE S-TRANSFERASE"/>
    <property type="match status" value="1"/>
</dbReference>
<dbReference type="PROSITE" id="PS50404">
    <property type="entry name" value="GST_NTER"/>
    <property type="match status" value="1"/>
</dbReference>
<organism evidence="3 4">
    <name type="scientific">Variovorax boronicumulans</name>
    <dbReference type="NCBI Taxonomy" id="436515"/>
    <lineage>
        <taxon>Bacteria</taxon>
        <taxon>Pseudomonadati</taxon>
        <taxon>Pseudomonadota</taxon>
        <taxon>Betaproteobacteria</taxon>
        <taxon>Burkholderiales</taxon>
        <taxon>Comamonadaceae</taxon>
        <taxon>Variovorax</taxon>
    </lineage>
</organism>
<dbReference type="AlphaFoldDB" id="A0A250DRF4"/>
<dbReference type="EMBL" id="CP023284">
    <property type="protein sequence ID" value="ATA56956.1"/>
    <property type="molecule type" value="Genomic_DNA"/>
</dbReference>
<dbReference type="Proteomes" id="UP000217154">
    <property type="component" value="Chromosome"/>
</dbReference>
<dbReference type="InterPro" id="IPR036282">
    <property type="entry name" value="Glutathione-S-Trfase_C_sf"/>
</dbReference>
<feature type="domain" description="GST N-terminal" evidence="1">
    <location>
        <begin position="1"/>
        <end position="90"/>
    </location>
</feature>
<evidence type="ECO:0000259" key="2">
    <source>
        <dbReference type="PROSITE" id="PS50405"/>
    </source>
</evidence>
<dbReference type="InterPro" id="IPR050213">
    <property type="entry name" value="GST_superfamily"/>
</dbReference>
<dbReference type="CDD" id="cd03039">
    <property type="entry name" value="GST_N_Sigma_like"/>
    <property type="match status" value="1"/>
</dbReference>
<dbReference type="InterPro" id="IPR036249">
    <property type="entry name" value="Thioredoxin-like_sf"/>
</dbReference>
<evidence type="ECO:0000313" key="4">
    <source>
        <dbReference type="Proteomes" id="UP000217154"/>
    </source>
</evidence>
<proteinExistence type="predicted"/>
<sequence>MAYQLHYWPTIQGRGEFVRLALEAAGADYVDVARLPASQGGGESALGQRLGDPDNPRAAFAPPFLIDGDIVVGQTAAILLYLGPKLGLAGIGESDGLWTHQLQLTIADAVAEAHDTHHPISTGDYYEDQRDAAVQRARAFREARIPKFLNWFEQVLQRNPSGDLHLVGDVLTYADLSLFQLVDGLQYAFPKAAARALAATPSVAKLHANIRRRQRVHDYLQSPRRIAFNEDGIFRRYAELDG</sequence>
<dbReference type="InterPro" id="IPR010987">
    <property type="entry name" value="Glutathione-S-Trfase_C-like"/>
</dbReference>
<dbReference type="CDD" id="cd03192">
    <property type="entry name" value="GST_C_Sigma_like"/>
    <property type="match status" value="1"/>
</dbReference>
<keyword evidence="3" id="KW-0808">Transferase</keyword>
<evidence type="ECO:0000259" key="1">
    <source>
        <dbReference type="PROSITE" id="PS50404"/>
    </source>
</evidence>
<reference evidence="3 4" key="1">
    <citation type="submission" date="2017-09" db="EMBL/GenBank/DDBJ databases">
        <title>The diverse metabolic capabilities of V. boronicumulans make it an excellent choice for continued studies on novel biodegradation.</title>
        <authorList>
            <person name="Sun S."/>
        </authorList>
    </citation>
    <scope>NUCLEOTIDE SEQUENCE [LARGE SCALE GENOMIC DNA]</scope>
    <source>
        <strain evidence="3 4">J1</strain>
    </source>
</reference>
<gene>
    <name evidence="3" type="ORF">CKY39_29845</name>
</gene>
<protein>
    <submittedName>
        <fullName evidence="3">Glutathione S-transferase</fullName>
    </submittedName>
</protein>
<evidence type="ECO:0000313" key="3">
    <source>
        <dbReference type="EMBL" id="ATA56956.1"/>
    </source>
</evidence>
<dbReference type="PROSITE" id="PS50405">
    <property type="entry name" value="GST_CTER"/>
    <property type="match status" value="1"/>
</dbReference>
<dbReference type="GO" id="GO:0006749">
    <property type="term" value="P:glutathione metabolic process"/>
    <property type="evidence" value="ECO:0007669"/>
    <property type="project" value="TreeGrafter"/>
</dbReference>
<name>A0A250DRF4_9BURK</name>
<feature type="domain" description="GST C-terminal" evidence="2">
    <location>
        <begin position="99"/>
        <end position="240"/>
    </location>
</feature>
<dbReference type="Pfam" id="PF14497">
    <property type="entry name" value="GST_C_3"/>
    <property type="match status" value="1"/>
</dbReference>
<dbReference type="InterPro" id="IPR004045">
    <property type="entry name" value="Glutathione_S-Trfase_N"/>
</dbReference>
<dbReference type="KEGG" id="vbo:CKY39_29845"/>
<dbReference type="PANTHER" id="PTHR11571">
    <property type="entry name" value="GLUTATHIONE S-TRANSFERASE"/>
    <property type="match status" value="1"/>
</dbReference>